<keyword evidence="2 7" id="KW-0812">Transmembrane</keyword>
<comment type="caution">
    <text evidence="10">The sequence shown here is derived from an EMBL/GenBank/DDBJ whole genome shotgun (WGS) entry which is preliminary data.</text>
</comment>
<dbReference type="InterPro" id="IPR027417">
    <property type="entry name" value="P-loop_NTPase"/>
</dbReference>
<dbReference type="SMART" id="SM00382">
    <property type="entry name" value="AAA"/>
    <property type="match status" value="1"/>
</dbReference>
<accession>A0AB36DJW9</accession>
<dbReference type="PROSITE" id="PS50929">
    <property type="entry name" value="ABC_TM1F"/>
    <property type="match status" value="1"/>
</dbReference>
<dbReference type="InterPro" id="IPR039421">
    <property type="entry name" value="Type_1_exporter"/>
</dbReference>
<dbReference type="Pfam" id="PF00005">
    <property type="entry name" value="ABC_tran"/>
    <property type="match status" value="1"/>
</dbReference>
<evidence type="ECO:0000259" key="9">
    <source>
        <dbReference type="PROSITE" id="PS50929"/>
    </source>
</evidence>
<dbReference type="GO" id="GO:0140359">
    <property type="term" value="F:ABC-type transporter activity"/>
    <property type="evidence" value="ECO:0007669"/>
    <property type="project" value="InterPro"/>
</dbReference>
<name>A0AB36DJW9_MEDGN</name>
<evidence type="ECO:0000256" key="1">
    <source>
        <dbReference type="ARBA" id="ARBA00004651"/>
    </source>
</evidence>
<feature type="transmembrane region" description="Helical" evidence="7">
    <location>
        <begin position="136"/>
        <end position="162"/>
    </location>
</feature>
<keyword evidence="3" id="KW-0547">Nucleotide-binding</keyword>
<dbReference type="PANTHER" id="PTHR24221">
    <property type="entry name" value="ATP-BINDING CASSETTE SUB-FAMILY B"/>
    <property type="match status" value="1"/>
</dbReference>
<evidence type="ECO:0000256" key="6">
    <source>
        <dbReference type="ARBA" id="ARBA00023136"/>
    </source>
</evidence>
<dbReference type="GO" id="GO:0005524">
    <property type="term" value="F:ATP binding"/>
    <property type="evidence" value="ECO:0007669"/>
    <property type="project" value="UniProtKB-KW"/>
</dbReference>
<feature type="domain" description="ABC transmembrane type-1" evidence="9">
    <location>
        <begin position="32"/>
        <end position="307"/>
    </location>
</feature>
<dbReference type="EMBL" id="JAAIRY010000045">
    <property type="protein sequence ID" value="NSI66528.1"/>
    <property type="molecule type" value="Genomic_DNA"/>
</dbReference>
<evidence type="ECO:0000313" key="10">
    <source>
        <dbReference type="EMBL" id="NSI66528.1"/>
    </source>
</evidence>
<evidence type="ECO:0000256" key="5">
    <source>
        <dbReference type="ARBA" id="ARBA00022989"/>
    </source>
</evidence>
<dbReference type="SUPFAM" id="SSF52540">
    <property type="entry name" value="P-loop containing nucleoside triphosphate hydrolases"/>
    <property type="match status" value="1"/>
</dbReference>
<evidence type="ECO:0000256" key="7">
    <source>
        <dbReference type="SAM" id="Phobius"/>
    </source>
</evidence>
<dbReference type="GO" id="GO:0016887">
    <property type="term" value="F:ATP hydrolysis activity"/>
    <property type="evidence" value="ECO:0007669"/>
    <property type="project" value="InterPro"/>
</dbReference>
<protein>
    <submittedName>
        <fullName evidence="10">ABC transporter ATP-binding protein</fullName>
    </submittedName>
</protein>
<dbReference type="GO" id="GO:0005886">
    <property type="term" value="C:plasma membrane"/>
    <property type="evidence" value="ECO:0007669"/>
    <property type="project" value="UniProtKB-SubCell"/>
</dbReference>
<dbReference type="SUPFAM" id="SSF90123">
    <property type="entry name" value="ABC transporter transmembrane region"/>
    <property type="match status" value="1"/>
</dbReference>
<dbReference type="Gene3D" id="1.20.1560.10">
    <property type="entry name" value="ABC transporter type 1, transmembrane domain"/>
    <property type="match status" value="1"/>
</dbReference>
<comment type="subcellular location">
    <subcellularLocation>
        <location evidence="1">Cell membrane</location>
        <topology evidence="1">Multi-pass membrane protein</topology>
    </subcellularLocation>
</comment>
<evidence type="ECO:0000256" key="3">
    <source>
        <dbReference type="ARBA" id="ARBA00022741"/>
    </source>
</evidence>
<dbReference type="Proteomes" id="UP001296581">
    <property type="component" value="Unassembled WGS sequence"/>
</dbReference>
<dbReference type="Gene3D" id="3.40.50.300">
    <property type="entry name" value="P-loop containing nucleotide triphosphate hydrolases"/>
    <property type="match status" value="1"/>
</dbReference>
<organism evidence="10 11">
    <name type="scientific">Mediterraneibacter gnavus</name>
    <name type="common">Ruminococcus gnavus</name>
    <dbReference type="NCBI Taxonomy" id="33038"/>
    <lineage>
        <taxon>Bacteria</taxon>
        <taxon>Bacillati</taxon>
        <taxon>Bacillota</taxon>
        <taxon>Clostridia</taxon>
        <taxon>Lachnospirales</taxon>
        <taxon>Lachnospiraceae</taxon>
        <taxon>Mediterraneibacter</taxon>
    </lineage>
</organism>
<gene>
    <name evidence="10" type="ORF">G4981_14910</name>
</gene>
<keyword evidence="5 7" id="KW-1133">Transmembrane helix</keyword>
<dbReference type="InterPro" id="IPR003593">
    <property type="entry name" value="AAA+_ATPase"/>
</dbReference>
<dbReference type="InterPro" id="IPR036640">
    <property type="entry name" value="ABC1_TM_sf"/>
</dbReference>
<feature type="domain" description="ABC transporter" evidence="8">
    <location>
        <begin position="344"/>
        <end position="570"/>
    </location>
</feature>
<keyword evidence="4 10" id="KW-0067">ATP-binding</keyword>
<evidence type="ECO:0000256" key="4">
    <source>
        <dbReference type="ARBA" id="ARBA00022840"/>
    </source>
</evidence>
<sequence length="577" mass="65658">MHNSGVFKTSVAATKLMFKLDKKTYIKNFTIGILQTMAIVGSTVLMQFFIDTLSDSIGRDNNLKIVFSIVALAIMILLSEITNGYQNYLYGYYIDKGVNNLTDCLHKKINNIERIKLDDLNELSKIERACKGAGNLIELVLVLGDAVTFYGLYFLFLGMYFFNIDKKMIILLPLIFLPVMLSHFSKIKMFSDMDEENSVYKLQMNHFISCFTNVRYVRELKFLNAEVFFSNKFYESLKKFQDKIFSTNTQGMIRDITGKLITFIGMVLIIAFLSVEMIHGKITIGVFGAILATLKRMFSMMDELISVHFGEVVENIGTVEATIELINEKDVPNIYNDYTDFSKIIFRNVSFTYPNQKKCALDNISFEINRGEKVALVGVNGSGKSTLSKLILGLYKPDKGEVITEKSKTVSSEDRRTAIFQEYAKYKLSVEENVRISDFDKMESAQSKIDLFSKDIKVDLQTILGREFGNMELSGGQWQSLAIARGFYRDATLLVLDEPTAAIDPIKEDYYYTLFRQELKDKTAILVTHHLASVKIADCIILLKDGEIKEIGSFDNLMALKGEFYKIYSAQADVFRS</sequence>
<feature type="transmembrane region" description="Helical" evidence="7">
    <location>
        <begin position="168"/>
        <end position="184"/>
    </location>
</feature>
<evidence type="ECO:0000259" key="8">
    <source>
        <dbReference type="PROSITE" id="PS50893"/>
    </source>
</evidence>
<dbReference type="PANTHER" id="PTHR24221:SF654">
    <property type="entry name" value="ATP-BINDING CASSETTE SUB-FAMILY B MEMBER 6"/>
    <property type="match status" value="1"/>
</dbReference>
<dbReference type="CDD" id="cd03228">
    <property type="entry name" value="ABCC_MRP_Like"/>
    <property type="match status" value="1"/>
</dbReference>
<dbReference type="RefSeq" id="WP_173903769.1">
    <property type="nucleotide sequence ID" value="NZ_JAAIRY010000045.1"/>
</dbReference>
<keyword evidence="6 7" id="KW-0472">Membrane</keyword>
<dbReference type="AlphaFoldDB" id="A0AB36DJW9"/>
<dbReference type="PROSITE" id="PS50893">
    <property type="entry name" value="ABC_TRANSPORTER_2"/>
    <property type="match status" value="1"/>
</dbReference>
<feature type="transmembrane region" description="Helical" evidence="7">
    <location>
        <begin position="62"/>
        <end position="79"/>
    </location>
</feature>
<feature type="transmembrane region" description="Helical" evidence="7">
    <location>
        <begin position="256"/>
        <end position="275"/>
    </location>
</feature>
<evidence type="ECO:0000256" key="2">
    <source>
        <dbReference type="ARBA" id="ARBA00022692"/>
    </source>
</evidence>
<dbReference type="InterPro" id="IPR011527">
    <property type="entry name" value="ABC1_TM_dom"/>
</dbReference>
<feature type="transmembrane region" description="Helical" evidence="7">
    <location>
        <begin position="25"/>
        <end position="50"/>
    </location>
</feature>
<dbReference type="InterPro" id="IPR003439">
    <property type="entry name" value="ABC_transporter-like_ATP-bd"/>
</dbReference>
<evidence type="ECO:0000313" key="11">
    <source>
        <dbReference type="Proteomes" id="UP001296581"/>
    </source>
</evidence>
<reference evidence="10" key="2">
    <citation type="submission" date="2020-02" db="EMBL/GenBank/DDBJ databases">
        <authorList>
            <person name="Littmann E."/>
            <person name="Sorbara M."/>
        </authorList>
    </citation>
    <scope>NUCLEOTIDE SEQUENCE</scope>
    <source>
        <strain evidence="10">MSK.11.9</strain>
    </source>
</reference>
<proteinExistence type="predicted"/>
<reference evidence="10" key="1">
    <citation type="journal article" date="2020" name="Cell Host Microbe">
        <title>Functional and Genomic Variation between Human-Derived Isolates of Lachnospiraceae Reveals Inter- and Intra-Species Diversity.</title>
        <authorList>
            <person name="Sorbara M.T."/>
            <person name="Littmann E.R."/>
            <person name="Fontana E."/>
            <person name="Moody T.U."/>
            <person name="Kohout C.E."/>
            <person name="Gjonbalaj M."/>
            <person name="Eaton V."/>
            <person name="Seok R."/>
            <person name="Leiner I.M."/>
            <person name="Pamer E.G."/>
        </authorList>
    </citation>
    <scope>NUCLEOTIDE SEQUENCE</scope>
    <source>
        <strain evidence="10">MSK.11.9</strain>
    </source>
</reference>